<dbReference type="AlphaFoldDB" id="F5L6Y7"/>
<dbReference type="KEGG" id="cthu:HUR95_01955"/>
<dbReference type="PIRSF" id="PIRSF006278">
    <property type="entry name" value="ACCD_DCysDesulf"/>
    <property type="match status" value="1"/>
</dbReference>
<proteinExistence type="inferred from homology"/>
<evidence type="ECO:0000313" key="10">
    <source>
        <dbReference type="Proteomes" id="UP000825179"/>
    </source>
</evidence>
<evidence type="ECO:0000313" key="9">
    <source>
        <dbReference type="Proteomes" id="UP000010716"/>
    </source>
</evidence>
<dbReference type="SUPFAM" id="SSF53686">
    <property type="entry name" value="Tryptophan synthase beta subunit-like PLP-dependent enzymes"/>
    <property type="match status" value="1"/>
</dbReference>
<evidence type="ECO:0000256" key="4">
    <source>
        <dbReference type="PIRSR" id="PIRSR006278-1"/>
    </source>
</evidence>
<evidence type="ECO:0000256" key="2">
    <source>
        <dbReference type="ARBA" id="ARBA00008639"/>
    </source>
</evidence>
<dbReference type="EMBL" id="AFCE01000134">
    <property type="protein sequence ID" value="EGL82875.1"/>
    <property type="molecule type" value="Genomic_DNA"/>
</dbReference>
<dbReference type="InterPro" id="IPR027278">
    <property type="entry name" value="ACCD_DCysDesulf"/>
</dbReference>
<dbReference type="OrthoDB" id="9801249at2"/>
<dbReference type="eggNOG" id="COG2515">
    <property type="taxonomic scope" value="Bacteria"/>
</dbReference>
<evidence type="ECO:0000256" key="5">
    <source>
        <dbReference type="PIRSR" id="PIRSR006278-2"/>
    </source>
</evidence>
<evidence type="ECO:0000313" key="8">
    <source>
        <dbReference type="EMBL" id="QZT34207.1"/>
    </source>
</evidence>
<reference evidence="7 9" key="1">
    <citation type="journal article" date="2011" name="J. Bacteriol.">
        <title>Draft genome sequence of the thermoalkaliphilic Caldalkalibacillus thermarum strain TA2.A1.</title>
        <authorList>
            <person name="Kalamorz F."/>
            <person name="Keis S."/>
            <person name="McMillan D.G."/>
            <person name="Olsson K."/>
            <person name="Stanton J.A."/>
            <person name="Stockwell P."/>
            <person name="Black M.A."/>
            <person name="Klingeman D.M."/>
            <person name="Land M.L."/>
            <person name="Han C.S."/>
            <person name="Martin S.L."/>
            <person name="Becher S.A."/>
            <person name="Peddie C.J."/>
            <person name="Morgan H.W."/>
            <person name="Matthies D."/>
            <person name="Preiss L."/>
            <person name="Meier T."/>
            <person name="Brown S.D."/>
            <person name="Cook G.M."/>
        </authorList>
    </citation>
    <scope>NUCLEOTIDE SEQUENCE [LARGE SCALE GENOMIC DNA]</scope>
    <source>
        <strain evidence="7 9">TA2.A1</strain>
    </source>
</reference>
<evidence type="ECO:0000256" key="1">
    <source>
        <dbReference type="ARBA" id="ARBA00001933"/>
    </source>
</evidence>
<name>F5L6Y7_CALTT</name>
<evidence type="ECO:0000313" key="7">
    <source>
        <dbReference type="EMBL" id="EGL82875.1"/>
    </source>
</evidence>
<feature type="active site" description="Nucleophile" evidence="4">
    <location>
        <position position="72"/>
    </location>
</feature>
<gene>
    <name evidence="7" type="ORF">CathTA2_1587</name>
    <name evidence="8" type="ORF">HUR95_01955</name>
</gene>
<dbReference type="GO" id="GO:0019148">
    <property type="term" value="F:D-cysteine desulfhydrase activity"/>
    <property type="evidence" value="ECO:0007669"/>
    <property type="project" value="TreeGrafter"/>
</dbReference>
<sequence>MIKPLALSHCPTPLHRLERLSEVLGVEIWIKRDDLTGSIVTGGNKIRKLQYIMADALAQGADTVLTTGGPQSNHAKATAAVAVQVGLKPVLVLAGRDPGRRQANLFFNELLGAEVRFSGARTAEEMEAALEEAYQSLVQEGHRPYLIPIGGSNGLGALGYVDAYQELGDHDFDWIVVTAGSGGTFAGLFLANERAGRYETTRILGISPWLPVPDIADRIKRCLYECEPAWEAKELLLDDAYIGPGYGKLTAEAQEAITTLARLEAIILDHVYTGKAMAALIDYIKKGKISPNEKVLFWHTGGAPGLLAIQDRFF</sequence>
<dbReference type="Proteomes" id="UP000825179">
    <property type="component" value="Chromosome"/>
</dbReference>
<reference evidence="8" key="3">
    <citation type="submission" date="2021-08" db="EMBL/GenBank/DDBJ databases">
        <authorList>
            <person name="de Jong S."/>
            <person name="van den Broek M."/>
            <person name="Merkel A."/>
            <person name="de la Torre Cortes P."/>
            <person name="Kalamorz F."/>
            <person name="Cook G."/>
            <person name="van Loosdrecht M."/>
            <person name="McMillan D."/>
        </authorList>
    </citation>
    <scope>NUCLEOTIDE SEQUENCE</scope>
    <source>
        <strain evidence="8">TA2.A1</strain>
    </source>
</reference>
<dbReference type="PANTHER" id="PTHR43780:SF2">
    <property type="entry name" value="1-AMINOCYCLOPROPANE-1-CARBOXYLATE DEAMINASE-RELATED"/>
    <property type="match status" value="1"/>
</dbReference>
<comment type="similarity">
    <text evidence="2">Belongs to the ACC deaminase/D-cysteine desulfhydrase family.</text>
</comment>
<dbReference type="Pfam" id="PF00291">
    <property type="entry name" value="PALP"/>
    <property type="match status" value="1"/>
</dbReference>
<comment type="cofactor">
    <cofactor evidence="1">
        <name>pyridoxal 5'-phosphate</name>
        <dbReference type="ChEBI" id="CHEBI:597326"/>
    </cofactor>
</comment>
<dbReference type="InterPro" id="IPR001926">
    <property type="entry name" value="TrpB-like_PALP"/>
</dbReference>
<evidence type="ECO:0000256" key="3">
    <source>
        <dbReference type="ARBA" id="ARBA00022898"/>
    </source>
</evidence>
<organism evidence="7 9">
    <name type="scientific">Caldalkalibacillus thermarum (strain TA2.A1)</name>
    <dbReference type="NCBI Taxonomy" id="986075"/>
    <lineage>
        <taxon>Bacteria</taxon>
        <taxon>Bacillati</taxon>
        <taxon>Bacillota</taxon>
        <taxon>Bacilli</taxon>
        <taxon>Bacillales</taxon>
        <taxon>Bacillaceae</taxon>
        <taxon>Caldalkalibacillus</taxon>
    </lineage>
</organism>
<keyword evidence="10" id="KW-1185">Reference proteome</keyword>
<evidence type="ECO:0000259" key="6">
    <source>
        <dbReference type="Pfam" id="PF00291"/>
    </source>
</evidence>
<reference evidence="8 10" key="2">
    <citation type="journal article" date="2020" name="Extremophiles">
        <title>Genomic analysis of Caldalkalibacillus thermarum TA2.A1 reveals aerobic alkaliphilic metabolism and evolutionary hallmarks linking alkaliphilic bacteria and plant life.</title>
        <authorList>
            <person name="de Jong S.I."/>
            <person name="van den Broek M.A."/>
            <person name="Merkel A.Y."/>
            <person name="de la Torre Cortes P."/>
            <person name="Kalamorz F."/>
            <person name="Cook G.M."/>
            <person name="van Loosdrecht M.C.M."/>
            <person name="McMillan D.G.G."/>
        </authorList>
    </citation>
    <scope>NUCLEOTIDE SEQUENCE [LARGE SCALE GENOMIC DNA]</scope>
    <source>
        <strain evidence="8 10">TA2.A1</strain>
    </source>
</reference>
<keyword evidence="3 5" id="KW-0663">Pyridoxal phosphate</keyword>
<dbReference type="RefSeq" id="WP_007504604.1">
    <property type="nucleotide sequence ID" value="NZ_AFCE01000134.1"/>
</dbReference>
<dbReference type="InterPro" id="IPR036052">
    <property type="entry name" value="TrpB-like_PALP_sf"/>
</dbReference>
<feature type="domain" description="Tryptophan synthase beta chain-like PALP" evidence="6">
    <location>
        <begin position="8"/>
        <end position="301"/>
    </location>
</feature>
<dbReference type="EMBL" id="CP082237">
    <property type="protein sequence ID" value="QZT34207.1"/>
    <property type="molecule type" value="Genomic_DNA"/>
</dbReference>
<protein>
    <submittedName>
        <fullName evidence="8">D-cysteine desulfhydrase family protein</fullName>
    </submittedName>
    <submittedName>
        <fullName evidence="7">Pyridoxal phosphate-dependent enzyme, D-cysteine desulfhydrase family</fullName>
    </submittedName>
</protein>
<dbReference type="GO" id="GO:1901605">
    <property type="term" value="P:alpha-amino acid metabolic process"/>
    <property type="evidence" value="ECO:0007669"/>
    <property type="project" value="UniProtKB-ARBA"/>
</dbReference>
<dbReference type="Proteomes" id="UP000010716">
    <property type="component" value="Unassembled WGS sequence"/>
</dbReference>
<dbReference type="Gene3D" id="3.40.50.1100">
    <property type="match status" value="2"/>
</dbReference>
<feature type="modified residue" description="N6-(pyridoxal phosphate)lysine" evidence="5">
    <location>
        <position position="45"/>
    </location>
</feature>
<dbReference type="PANTHER" id="PTHR43780">
    <property type="entry name" value="1-AMINOCYCLOPROPANE-1-CARBOXYLATE DEAMINASE-RELATED"/>
    <property type="match status" value="1"/>
</dbReference>
<accession>F5L6Y7</accession>